<name>A0A218MKH2_9VIRU</name>
<protein>
    <submittedName>
        <fullName evidence="1">Uncharacterized protein</fullName>
    </submittedName>
</protein>
<reference evidence="1" key="2">
    <citation type="journal article" date="2017" name="Nat. Commun.">
        <title>Single-virus genomics reveals hidden cosmopolitan and abundant viruses.</title>
        <authorList>
            <person name="Martinez-Hernandez F."/>
            <person name="Fornas O."/>
            <person name="Lluesma Gomez M."/>
            <person name="Bolduc B."/>
            <person name="de la Cruz Pena M.J."/>
            <person name="Martinez J.M."/>
            <person name="Anton J."/>
            <person name="Gasol J.M."/>
            <person name="Rosselli R."/>
            <person name="Rodriguez-Valera F."/>
            <person name="Sullivan M.B."/>
            <person name="Acinas S.G."/>
            <person name="Martinez-Garcia M."/>
        </authorList>
    </citation>
    <scope>NUCLEOTIDE SEQUENCE</scope>
</reference>
<sequence>MKRPRLNEAINYFKSLSKNVEPAQMVLDMYAHLLETKGEFFAGKMIIDIMHEYNLLQEKKNGTKTGL</sequence>
<dbReference type="EMBL" id="KY052794">
    <property type="protein sequence ID" value="ASE99777.1"/>
    <property type="molecule type" value="Genomic_DNA"/>
</dbReference>
<accession>A0A218MKH2</accession>
<evidence type="ECO:0000313" key="1">
    <source>
        <dbReference type="EMBL" id="ASE99777.1"/>
    </source>
</evidence>
<proteinExistence type="predicted"/>
<reference evidence="1" key="1">
    <citation type="submission" date="2016-10" db="EMBL/GenBank/DDBJ databases">
        <authorList>
            <person name="Varghese N."/>
        </authorList>
    </citation>
    <scope>NUCLEOTIDE SEQUENCE</scope>
</reference>
<organism evidence="1">
    <name type="scientific">uncultured virus</name>
    <dbReference type="NCBI Taxonomy" id="340016"/>
    <lineage>
        <taxon>Viruses</taxon>
        <taxon>environmental samples</taxon>
    </lineage>
</organism>